<sequence>MPPGHLRIARGRQCELSISSLLLTICWSLFLSQGCSALRLPSLSLRHAVRRPKPTRQEDVEVSARAATLTPAAKKPTDFADGDDVTVRNHWALLVAGSAGWGNYRHQADVCHAYQVLLRGGLRPAHIVTMMYDDIAHDPENPYPGHVFNSPGGPDVYGGVRVDYRGSDVSAAVFLAVLEGNASALPPGTRGSGRVLASGPYDRLFVFYSDHGAPGVLGMPSGSFLYADELVGALQRKWRHRGYKEAVLYIEACESGSMFEGLLPPDIGAYATTASNAMESSWGTYCPGMSPGPPPLFSTCLGDLYSVAWMENADVCDLTQETLMAQYSIIRNRTSNNYTYSMGSHVMQYGSLAITREVAGDYQGMHNRGEEGGHISDPWSSAAAAQCRPSPSPFPIPSAAPPPPGLVPTQSTAVPGGGEREQGTGGRAGWLSAAGAMLGSTLHWARSSLRGVIAVPLTRATGSSVRAGASAGGASGSCSDVGSSGEREHRQQQHRPHPHMPQRDADLAPLRHAATHAVTSERRAAAAEALAREQARRQSLDQSAVAAAASLLQRLPALAQEVAPLVQAVSAAAAGGRRLAESGAEAGTEAGAEAGPGQALLTAMAQDLVYGPVRGRRRRPEVLASSGPMAGGVSTGQAAVGMEQEQGAAQPLVDDWDCLRAMVAAWSDSCGPMAADQYVMRHTRLLARLCNAQVPPALVAEALRGSGCSGANTV</sequence>
<dbReference type="EMBL" id="CM008973">
    <property type="protein sequence ID" value="PNW74425.1"/>
    <property type="molecule type" value="Genomic_DNA"/>
</dbReference>
<dbReference type="PaxDb" id="3055-EDO96538"/>
<dbReference type="Gramene" id="PNW74425">
    <property type="protein sequence ID" value="PNW74425"/>
    <property type="gene ID" value="CHLRE_12g483550v5"/>
</dbReference>
<feature type="compositionally biased region" description="Pro residues" evidence="7">
    <location>
        <begin position="390"/>
        <end position="406"/>
    </location>
</feature>
<feature type="chain" id="PRO_5014353110" description="Legumain prodomain domain-containing protein" evidence="8">
    <location>
        <begin position="38"/>
        <end position="714"/>
    </location>
</feature>
<evidence type="ECO:0000256" key="2">
    <source>
        <dbReference type="ARBA" id="ARBA00022670"/>
    </source>
</evidence>
<evidence type="ECO:0000256" key="7">
    <source>
        <dbReference type="SAM" id="MobiDB-lite"/>
    </source>
</evidence>
<name>A0A2K3D1M0_CHLRE</name>
<feature type="domain" description="Legumain prodomain" evidence="9">
    <location>
        <begin position="641"/>
        <end position="703"/>
    </location>
</feature>
<dbReference type="FunCoup" id="A0A2K3D1M0">
    <property type="interactions" value="308"/>
</dbReference>
<dbReference type="PROSITE" id="PS51257">
    <property type="entry name" value="PROKAR_LIPOPROTEIN"/>
    <property type="match status" value="1"/>
</dbReference>
<dbReference type="KEGG" id="cre:CHLRE_12g483550v5"/>
<dbReference type="InterPro" id="IPR001096">
    <property type="entry name" value="Peptidase_C13"/>
</dbReference>
<dbReference type="InterPro" id="IPR043577">
    <property type="entry name" value="AE"/>
</dbReference>
<dbReference type="GO" id="GO:0006624">
    <property type="term" value="P:vacuolar protein processing"/>
    <property type="evidence" value="ECO:0000318"/>
    <property type="project" value="GO_Central"/>
</dbReference>
<dbReference type="Pfam" id="PF20985">
    <property type="entry name" value="Legum_prodom"/>
    <property type="match status" value="1"/>
</dbReference>
<evidence type="ECO:0000256" key="3">
    <source>
        <dbReference type="ARBA" id="ARBA00022729"/>
    </source>
</evidence>
<dbReference type="PANTHER" id="PTHR12000">
    <property type="entry name" value="HEMOGLOBINASE FAMILY MEMBER"/>
    <property type="match status" value="1"/>
</dbReference>
<protein>
    <recommendedName>
        <fullName evidence="9">Legumain prodomain domain-containing protein</fullName>
    </recommendedName>
</protein>
<dbReference type="PANTHER" id="PTHR12000:SF42">
    <property type="entry name" value="LEGUMAIN"/>
    <property type="match status" value="1"/>
</dbReference>
<comment type="similarity">
    <text evidence="1">Belongs to the peptidase C13 family.</text>
</comment>
<keyword evidence="11" id="KW-1185">Reference proteome</keyword>
<dbReference type="SMR" id="A0A2K3D1M0"/>
<accession>A0A2K3D1M0</accession>
<evidence type="ECO:0000313" key="11">
    <source>
        <dbReference type="Proteomes" id="UP000006906"/>
    </source>
</evidence>
<dbReference type="PRINTS" id="PR00776">
    <property type="entry name" value="HEMOGLOBNASE"/>
</dbReference>
<evidence type="ECO:0000256" key="4">
    <source>
        <dbReference type="ARBA" id="ARBA00022801"/>
    </source>
</evidence>
<dbReference type="AlphaFoldDB" id="A0A2K3D1M0"/>
<feature type="region of interest" description="Disordered" evidence="7">
    <location>
        <begin position="464"/>
        <end position="504"/>
    </location>
</feature>
<dbReference type="STRING" id="3055.A0A2K3D1M0"/>
<dbReference type="InParanoid" id="A0A2K3D1M0"/>
<keyword evidence="4" id="KW-0378">Hydrolase</keyword>
<feature type="active site" description="Nucleophile" evidence="6">
    <location>
        <position position="253"/>
    </location>
</feature>
<evidence type="ECO:0000313" key="10">
    <source>
        <dbReference type="EMBL" id="PNW74425.1"/>
    </source>
</evidence>
<evidence type="ECO:0000256" key="8">
    <source>
        <dbReference type="SAM" id="SignalP"/>
    </source>
</evidence>
<organism evidence="10 11">
    <name type="scientific">Chlamydomonas reinhardtii</name>
    <name type="common">Chlamydomonas smithii</name>
    <dbReference type="NCBI Taxonomy" id="3055"/>
    <lineage>
        <taxon>Eukaryota</taxon>
        <taxon>Viridiplantae</taxon>
        <taxon>Chlorophyta</taxon>
        <taxon>core chlorophytes</taxon>
        <taxon>Chlorophyceae</taxon>
        <taxon>CS clade</taxon>
        <taxon>Chlamydomonadales</taxon>
        <taxon>Chlamydomonadaceae</taxon>
        <taxon>Chlamydomonas</taxon>
    </lineage>
</organism>
<dbReference type="Gene3D" id="1.10.132.130">
    <property type="match status" value="1"/>
</dbReference>
<evidence type="ECO:0000256" key="6">
    <source>
        <dbReference type="PIRSR" id="PIRSR019663-1"/>
    </source>
</evidence>
<feature type="region of interest" description="Disordered" evidence="7">
    <location>
        <begin position="365"/>
        <end position="427"/>
    </location>
</feature>
<feature type="signal peptide" evidence="8">
    <location>
        <begin position="1"/>
        <end position="37"/>
    </location>
</feature>
<reference evidence="10 11" key="1">
    <citation type="journal article" date="2007" name="Science">
        <title>The Chlamydomonas genome reveals the evolution of key animal and plant functions.</title>
        <authorList>
            <person name="Merchant S.S."/>
            <person name="Prochnik S.E."/>
            <person name="Vallon O."/>
            <person name="Harris E.H."/>
            <person name="Karpowicz S.J."/>
            <person name="Witman G.B."/>
            <person name="Terry A."/>
            <person name="Salamov A."/>
            <person name="Fritz-Laylin L.K."/>
            <person name="Marechal-Drouard L."/>
            <person name="Marshall W.F."/>
            <person name="Qu L.H."/>
            <person name="Nelson D.R."/>
            <person name="Sanderfoot A.A."/>
            <person name="Spalding M.H."/>
            <person name="Kapitonov V.V."/>
            <person name="Ren Q."/>
            <person name="Ferris P."/>
            <person name="Lindquist E."/>
            <person name="Shapiro H."/>
            <person name="Lucas S.M."/>
            <person name="Grimwood J."/>
            <person name="Schmutz J."/>
            <person name="Cardol P."/>
            <person name="Cerutti H."/>
            <person name="Chanfreau G."/>
            <person name="Chen C.L."/>
            <person name="Cognat V."/>
            <person name="Croft M.T."/>
            <person name="Dent R."/>
            <person name="Dutcher S."/>
            <person name="Fernandez E."/>
            <person name="Fukuzawa H."/>
            <person name="Gonzalez-Ballester D."/>
            <person name="Gonzalez-Halphen D."/>
            <person name="Hallmann A."/>
            <person name="Hanikenne M."/>
            <person name="Hippler M."/>
            <person name="Inwood W."/>
            <person name="Jabbari K."/>
            <person name="Kalanon M."/>
            <person name="Kuras R."/>
            <person name="Lefebvre P.A."/>
            <person name="Lemaire S.D."/>
            <person name="Lobanov A.V."/>
            <person name="Lohr M."/>
            <person name="Manuell A."/>
            <person name="Meier I."/>
            <person name="Mets L."/>
            <person name="Mittag M."/>
            <person name="Mittelmeier T."/>
            <person name="Moroney J.V."/>
            <person name="Moseley J."/>
            <person name="Napoli C."/>
            <person name="Nedelcu A.M."/>
            <person name="Niyogi K."/>
            <person name="Novoselov S.V."/>
            <person name="Paulsen I.T."/>
            <person name="Pazour G."/>
            <person name="Purton S."/>
            <person name="Ral J.P."/>
            <person name="Riano-Pachon D.M."/>
            <person name="Riekhof W."/>
            <person name="Rymarquis L."/>
            <person name="Schroda M."/>
            <person name="Stern D."/>
            <person name="Umen J."/>
            <person name="Willows R."/>
            <person name="Wilson N."/>
            <person name="Zimmer S.L."/>
            <person name="Allmer J."/>
            <person name="Balk J."/>
            <person name="Bisova K."/>
            <person name="Chen C.J."/>
            <person name="Elias M."/>
            <person name="Gendler K."/>
            <person name="Hauser C."/>
            <person name="Lamb M.R."/>
            <person name="Ledford H."/>
            <person name="Long J.C."/>
            <person name="Minagawa J."/>
            <person name="Page M.D."/>
            <person name="Pan J."/>
            <person name="Pootakham W."/>
            <person name="Roje S."/>
            <person name="Rose A."/>
            <person name="Stahlberg E."/>
            <person name="Terauchi A.M."/>
            <person name="Yang P."/>
            <person name="Ball S."/>
            <person name="Bowler C."/>
            <person name="Dieckmann C.L."/>
            <person name="Gladyshev V.N."/>
            <person name="Green P."/>
            <person name="Jorgensen R."/>
            <person name="Mayfield S."/>
            <person name="Mueller-Roeber B."/>
            <person name="Rajamani S."/>
            <person name="Sayre R.T."/>
            <person name="Brokstein P."/>
            <person name="Dubchak I."/>
            <person name="Goodstein D."/>
            <person name="Hornick L."/>
            <person name="Huang Y.W."/>
            <person name="Jhaveri J."/>
            <person name="Luo Y."/>
            <person name="Martinez D."/>
            <person name="Ngau W.C."/>
            <person name="Otillar B."/>
            <person name="Poliakov A."/>
            <person name="Porter A."/>
            <person name="Szajkowski L."/>
            <person name="Werner G."/>
            <person name="Zhou K."/>
            <person name="Grigoriev I.V."/>
            <person name="Rokhsar D.S."/>
            <person name="Grossman A.R."/>
        </authorList>
    </citation>
    <scope>NUCLEOTIDE SEQUENCE [LARGE SCALE GENOMIC DNA]</scope>
    <source>
        <strain evidence="11">CC-503</strain>
    </source>
</reference>
<dbReference type="ExpressionAtlas" id="A0A2K3D1M0">
    <property type="expression patterns" value="baseline"/>
</dbReference>
<dbReference type="GO" id="GO:0004197">
    <property type="term" value="F:cysteine-type endopeptidase activity"/>
    <property type="evidence" value="ECO:0000318"/>
    <property type="project" value="GO_Central"/>
</dbReference>
<dbReference type="PIRSF" id="PIRSF500139">
    <property type="entry name" value="AE"/>
    <property type="match status" value="1"/>
</dbReference>
<proteinExistence type="inferred from homology"/>
<dbReference type="Proteomes" id="UP000006906">
    <property type="component" value="Chromosome 12"/>
</dbReference>
<dbReference type="GO" id="GO:0051603">
    <property type="term" value="P:proteolysis involved in protein catabolic process"/>
    <property type="evidence" value="ECO:0000318"/>
    <property type="project" value="GO_Central"/>
</dbReference>
<evidence type="ECO:0000256" key="1">
    <source>
        <dbReference type="ARBA" id="ARBA00009941"/>
    </source>
</evidence>
<keyword evidence="3 8" id="KW-0732">Signal</keyword>
<gene>
    <name evidence="10" type="ORF">CHLRE_12g483550v5</name>
</gene>
<dbReference type="OrthoDB" id="192611at2759"/>
<keyword evidence="5" id="KW-0788">Thiol protease</keyword>
<feature type="active site" evidence="6">
    <location>
        <position position="211"/>
    </location>
</feature>
<dbReference type="InterPro" id="IPR046427">
    <property type="entry name" value="Legumain_prodom_sf"/>
</dbReference>
<evidence type="ECO:0000256" key="5">
    <source>
        <dbReference type="ARBA" id="ARBA00022807"/>
    </source>
</evidence>
<dbReference type="CDD" id="cd21115">
    <property type="entry name" value="legumain_C"/>
    <property type="match status" value="1"/>
</dbReference>
<dbReference type="GeneID" id="5728723"/>
<dbReference type="Gene3D" id="3.40.50.1460">
    <property type="match status" value="1"/>
</dbReference>
<evidence type="ECO:0000259" key="9">
    <source>
        <dbReference type="Pfam" id="PF20985"/>
    </source>
</evidence>
<dbReference type="PIRSF" id="PIRSF019663">
    <property type="entry name" value="Legumain"/>
    <property type="match status" value="1"/>
</dbReference>
<dbReference type="GO" id="GO:0005773">
    <property type="term" value="C:vacuole"/>
    <property type="evidence" value="ECO:0007669"/>
    <property type="project" value="GOC"/>
</dbReference>
<dbReference type="RefSeq" id="XP_042917892.1">
    <property type="nucleotide sequence ID" value="XM_043067797.1"/>
</dbReference>
<dbReference type="FunFam" id="3.40.50.1460:FF:000063">
    <property type="entry name" value="Vacuolar processing enzyme"/>
    <property type="match status" value="1"/>
</dbReference>
<dbReference type="Pfam" id="PF01650">
    <property type="entry name" value="Peptidase_C13"/>
    <property type="match status" value="1"/>
</dbReference>
<dbReference type="InterPro" id="IPR048501">
    <property type="entry name" value="Legum_prodom"/>
</dbReference>
<keyword evidence="2" id="KW-0645">Protease</keyword>